<dbReference type="InterPro" id="IPR036890">
    <property type="entry name" value="HATPase_C_sf"/>
</dbReference>
<dbReference type="Gene3D" id="3.40.50.2300">
    <property type="match status" value="2"/>
</dbReference>
<dbReference type="Pfam" id="PF00072">
    <property type="entry name" value="Response_reg"/>
    <property type="match status" value="2"/>
</dbReference>
<keyword evidence="10" id="KW-1185">Reference proteome</keyword>
<feature type="modified residue" description="4-aspartylphosphate" evidence="4">
    <location>
        <position position="65"/>
    </location>
</feature>
<dbReference type="Pfam" id="PF02518">
    <property type="entry name" value="HATPase_c"/>
    <property type="match status" value="1"/>
</dbReference>
<dbReference type="AlphaFoldDB" id="A0A829YEV2"/>
<dbReference type="InterPro" id="IPR013655">
    <property type="entry name" value="PAS_fold_3"/>
</dbReference>
<feature type="modified residue" description="4-aspartylphosphate" evidence="4">
    <location>
        <position position="724"/>
    </location>
</feature>
<dbReference type="InterPro" id="IPR001610">
    <property type="entry name" value="PAC"/>
</dbReference>
<dbReference type="SMART" id="SM00448">
    <property type="entry name" value="REC"/>
    <property type="match status" value="2"/>
</dbReference>
<dbReference type="SMART" id="SM00086">
    <property type="entry name" value="PAC"/>
    <property type="match status" value="2"/>
</dbReference>
<dbReference type="Proteomes" id="UP000445000">
    <property type="component" value="Unassembled WGS sequence"/>
</dbReference>
<dbReference type="PROSITE" id="PS50113">
    <property type="entry name" value="PAC"/>
    <property type="match status" value="1"/>
</dbReference>
<reference evidence="10" key="1">
    <citation type="submission" date="2020-01" db="EMBL/GenBank/DDBJ databases">
        <title>'Steroidobacter agaridevorans' sp. nov., agar-degrading bacteria isolated from rhizosphere soils.</title>
        <authorList>
            <person name="Ikenaga M."/>
            <person name="Kataoka M."/>
            <person name="Murouchi A."/>
            <person name="Katsuragi S."/>
            <person name="Sakai M."/>
        </authorList>
    </citation>
    <scope>NUCLEOTIDE SEQUENCE [LARGE SCALE GENOMIC DNA]</scope>
    <source>
        <strain evidence="10">YU21-B</strain>
    </source>
</reference>
<dbReference type="Gene3D" id="1.10.287.130">
    <property type="match status" value="1"/>
</dbReference>
<dbReference type="SUPFAM" id="SSF55874">
    <property type="entry name" value="ATPase domain of HSP90 chaperone/DNA topoisomerase II/histidine kinase"/>
    <property type="match status" value="1"/>
</dbReference>
<name>A0A829YEV2_9GAMM</name>
<dbReference type="PROSITE" id="PS50112">
    <property type="entry name" value="PAS"/>
    <property type="match status" value="1"/>
</dbReference>
<evidence type="ECO:0000259" key="5">
    <source>
        <dbReference type="PROSITE" id="PS50109"/>
    </source>
</evidence>
<dbReference type="InterPro" id="IPR000700">
    <property type="entry name" value="PAS-assoc_C"/>
</dbReference>
<dbReference type="Gene3D" id="2.10.70.100">
    <property type="match status" value="1"/>
</dbReference>
<evidence type="ECO:0000313" key="9">
    <source>
        <dbReference type="EMBL" id="GFE81463.1"/>
    </source>
</evidence>
<protein>
    <recommendedName>
        <fullName evidence="2">histidine kinase</fullName>
        <ecNumber evidence="2">2.7.13.3</ecNumber>
    </recommendedName>
</protein>
<dbReference type="InterPro" id="IPR001789">
    <property type="entry name" value="Sig_transdc_resp-reg_receiver"/>
</dbReference>
<dbReference type="SUPFAM" id="SSF55785">
    <property type="entry name" value="PYP-like sensor domain (PAS domain)"/>
    <property type="match status" value="2"/>
</dbReference>
<feature type="domain" description="Response regulatory" evidence="6">
    <location>
        <begin position="14"/>
        <end position="130"/>
    </location>
</feature>
<dbReference type="InterPro" id="IPR004358">
    <property type="entry name" value="Sig_transdc_His_kin-like_C"/>
</dbReference>
<comment type="caution">
    <text evidence="9">The sequence shown here is derived from an EMBL/GenBank/DDBJ whole genome shotgun (WGS) entry which is preliminary data.</text>
</comment>
<dbReference type="GO" id="GO:0000155">
    <property type="term" value="F:phosphorelay sensor kinase activity"/>
    <property type="evidence" value="ECO:0007669"/>
    <property type="project" value="InterPro"/>
</dbReference>
<dbReference type="RefSeq" id="WP_161813111.1">
    <property type="nucleotide sequence ID" value="NZ_BLJN01000003.1"/>
</dbReference>
<dbReference type="CDD" id="cd18161">
    <property type="entry name" value="REC_hyHK_blue-like"/>
    <property type="match status" value="1"/>
</dbReference>
<dbReference type="NCBIfam" id="TIGR00229">
    <property type="entry name" value="sensory_box"/>
    <property type="match status" value="2"/>
</dbReference>
<dbReference type="Gene3D" id="3.30.450.20">
    <property type="entry name" value="PAS domain"/>
    <property type="match status" value="2"/>
</dbReference>
<dbReference type="EMBL" id="BLJN01000003">
    <property type="protein sequence ID" value="GFE81463.1"/>
    <property type="molecule type" value="Genomic_DNA"/>
</dbReference>
<dbReference type="PANTHER" id="PTHR43065:SF42">
    <property type="entry name" value="TWO-COMPONENT SENSOR PPRA"/>
    <property type="match status" value="1"/>
</dbReference>
<dbReference type="SUPFAM" id="SSF47384">
    <property type="entry name" value="Homodimeric domain of signal transducing histidine kinase"/>
    <property type="match status" value="1"/>
</dbReference>
<feature type="domain" description="PAS" evidence="7">
    <location>
        <begin position="310"/>
        <end position="358"/>
    </location>
</feature>
<evidence type="ECO:0000259" key="8">
    <source>
        <dbReference type="PROSITE" id="PS50113"/>
    </source>
</evidence>
<feature type="domain" description="PAC" evidence="8">
    <location>
        <begin position="224"/>
        <end position="276"/>
    </location>
</feature>
<feature type="domain" description="Histidine kinase" evidence="5">
    <location>
        <begin position="426"/>
        <end position="650"/>
    </location>
</feature>
<dbReference type="Pfam" id="PF00512">
    <property type="entry name" value="HisKA"/>
    <property type="match status" value="1"/>
</dbReference>
<sequence>MVAELASRTNAQTRILLLEDSEIDAELAITHLAKADSANTVQRVATRDDFMREIGNGGYDVVLADYSLPDFDGLTALDIVREHHPDMPFIFVSGVVGEEFAINALRRGATDYVMKRGLSRLPAAVDRAVAEARERQDRVRAEQALRISETSAQLAIETAGLGRWEFDPATGTFDVDARCRELFGLAPDTVASHETFLKSCHSGDRLRIETILNETLQAGSASNVATEFRIIRAGDAQERWISLSGRSFQDGGACTRLIGIVNDITERKQAEAALQDLNQTLTLRVAHKTAERDHLWQLSKDLMAVMTPVGALIEVNPAWQASLGHGTSEVVGEHLAKFAHPDDASVVQQAMAQAAHENQRPFECRFVCRGGETRWISWSTALGHGYIYAVGRDITEDKVAQSQLEHAQEALRQAQKMEAVGQLTGGMAHDFNNLLQVVVGNIETLQRKLPPNQERLRRAADHAMAGAQRAANLTQHLLAFSRKQPLNPRPVAVNRLVAGMSEMIQRTLGELVVVETALSPNLRHVEIDGNQLEIALLNLAVNARDAMPHGGTLSIETFNLDLRNAPHCTAENLPRGEYVVINVRDTGTGMPPEVQARAFEPFFTTKSVGQGTGLGLSQVYGFVRQSGGQVRITSADGAGTSIRIHLPAARPDAQVPEDDNQCEASLAAKRETILVVEDDPDVRAFTVETVRELGYDVLEARDGVNALNLLRQTPAGDIDLLFSDVVLPGGMNGQQLAQQAVVLHPRLKVLFATGYARDVIVHHGRLDPGVQLITKPFAFDDLAARIRSVLDGQDSARHAN</sequence>
<proteinExistence type="predicted"/>
<accession>A0A829YEV2</accession>
<evidence type="ECO:0000256" key="3">
    <source>
        <dbReference type="ARBA" id="ARBA00022553"/>
    </source>
</evidence>
<dbReference type="InterPro" id="IPR005467">
    <property type="entry name" value="His_kinase_dom"/>
</dbReference>
<evidence type="ECO:0000259" key="6">
    <source>
        <dbReference type="PROSITE" id="PS50110"/>
    </source>
</evidence>
<dbReference type="PANTHER" id="PTHR43065">
    <property type="entry name" value="SENSOR HISTIDINE KINASE"/>
    <property type="match status" value="1"/>
</dbReference>
<gene>
    <name evidence="9" type="ORF">GCM10011487_34630</name>
</gene>
<dbReference type="InterPro" id="IPR011006">
    <property type="entry name" value="CheY-like_superfamily"/>
</dbReference>
<dbReference type="InterPro" id="IPR003661">
    <property type="entry name" value="HisK_dim/P_dom"/>
</dbReference>
<dbReference type="PROSITE" id="PS50109">
    <property type="entry name" value="HIS_KIN"/>
    <property type="match status" value="1"/>
</dbReference>
<keyword evidence="3 4" id="KW-0597">Phosphoprotein</keyword>
<evidence type="ECO:0000259" key="7">
    <source>
        <dbReference type="PROSITE" id="PS50112"/>
    </source>
</evidence>
<dbReference type="SUPFAM" id="SSF52172">
    <property type="entry name" value="CheY-like"/>
    <property type="match status" value="2"/>
</dbReference>
<dbReference type="PROSITE" id="PS50110">
    <property type="entry name" value="RESPONSE_REGULATORY"/>
    <property type="match status" value="2"/>
</dbReference>
<dbReference type="SMART" id="SM00387">
    <property type="entry name" value="HATPase_c"/>
    <property type="match status" value="1"/>
</dbReference>
<dbReference type="CDD" id="cd00156">
    <property type="entry name" value="REC"/>
    <property type="match status" value="1"/>
</dbReference>
<dbReference type="SMART" id="SM00388">
    <property type="entry name" value="HisKA"/>
    <property type="match status" value="1"/>
</dbReference>
<dbReference type="SMART" id="SM00091">
    <property type="entry name" value="PAS"/>
    <property type="match status" value="2"/>
</dbReference>
<evidence type="ECO:0000313" key="10">
    <source>
        <dbReference type="Proteomes" id="UP000445000"/>
    </source>
</evidence>
<organism evidence="9 10">
    <name type="scientific">Steroidobacter agaridevorans</name>
    <dbReference type="NCBI Taxonomy" id="2695856"/>
    <lineage>
        <taxon>Bacteria</taxon>
        <taxon>Pseudomonadati</taxon>
        <taxon>Pseudomonadota</taxon>
        <taxon>Gammaproteobacteria</taxon>
        <taxon>Steroidobacterales</taxon>
        <taxon>Steroidobacteraceae</taxon>
        <taxon>Steroidobacter</taxon>
    </lineage>
</organism>
<dbReference type="CDD" id="cd00130">
    <property type="entry name" value="PAS"/>
    <property type="match status" value="2"/>
</dbReference>
<feature type="domain" description="Response regulatory" evidence="6">
    <location>
        <begin position="672"/>
        <end position="790"/>
    </location>
</feature>
<dbReference type="EC" id="2.7.13.3" evidence="2"/>
<dbReference type="Pfam" id="PF08447">
    <property type="entry name" value="PAS_3"/>
    <property type="match status" value="2"/>
</dbReference>
<dbReference type="Gene3D" id="3.30.565.10">
    <property type="entry name" value="Histidine kinase-like ATPase, C-terminal domain"/>
    <property type="match status" value="1"/>
</dbReference>
<dbReference type="InterPro" id="IPR003594">
    <property type="entry name" value="HATPase_dom"/>
</dbReference>
<dbReference type="InterPro" id="IPR000014">
    <property type="entry name" value="PAS"/>
</dbReference>
<dbReference type="InterPro" id="IPR036097">
    <property type="entry name" value="HisK_dim/P_sf"/>
</dbReference>
<evidence type="ECO:0000256" key="1">
    <source>
        <dbReference type="ARBA" id="ARBA00000085"/>
    </source>
</evidence>
<evidence type="ECO:0000256" key="4">
    <source>
        <dbReference type="PROSITE-ProRule" id="PRU00169"/>
    </source>
</evidence>
<comment type="catalytic activity">
    <reaction evidence="1">
        <text>ATP + protein L-histidine = ADP + protein N-phospho-L-histidine.</text>
        <dbReference type="EC" id="2.7.13.3"/>
    </reaction>
</comment>
<dbReference type="InterPro" id="IPR035965">
    <property type="entry name" value="PAS-like_dom_sf"/>
</dbReference>
<evidence type="ECO:0000256" key="2">
    <source>
        <dbReference type="ARBA" id="ARBA00012438"/>
    </source>
</evidence>
<dbReference type="PRINTS" id="PR00344">
    <property type="entry name" value="BCTRLSENSOR"/>
</dbReference>